<dbReference type="RefSeq" id="WP_324690518.1">
    <property type="nucleotide sequence ID" value="NZ_BAABCR010000013.1"/>
</dbReference>
<proteinExistence type="predicted"/>
<protein>
    <submittedName>
        <fullName evidence="1">Uncharacterized protein</fullName>
    </submittedName>
</protein>
<comment type="caution">
    <text evidence="1">The sequence shown here is derived from an EMBL/GenBank/DDBJ whole genome shotgun (WGS) entry which is preliminary data.</text>
</comment>
<dbReference type="EMBL" id="BAABCR010000013">
    <property type="protein sequence ID" value="GAA4027752.1"/>
    <property type="molecule type" value="Genomic_DNA"/>
</dbReference>
<organism evidence="1 2">
    <name type="scientific">Flavobacterium cheonhonense</name>
    <dbReference type="NCBI Taxonomy" id="706185"/>
    <lineage>
        <taxon>Bacteria</taxon>
        <taxon>Pseudomonadati</taxon>
        <taxon>Bacteroidota</taxon>
        <taxon>Flavobacteriia</taxon>
        <taxon>Flavobacteriales</taxon>
        <taxon>Flavobacteriaceae</taxon>
        <taxon>Flavobacterium</taxon>
    </lineage>
</organism>
<reference evidence="2" key="1">
    <citation type="journal article" date="2019" name="Int. J. Syst. Evol. Microbiol.">
        <title>The Global Catalogue of Microorganisms (GCM) 10K type strain sequencing project: providing services to taxonomists for standard genome sequencing and annotation.</title>
        <authorList>
            <consortium name="The Broad Institute Genomics Platform"/>
            <consortium name="The Broad Institute Genome Sequencing Center for Infectious Disease"/>
            <person name="Wu L."/>
            <person name="Ma J."/>
        </authorList>
    </citation>
    <scope>NUCLEOTIDE SEQUENCE [LARGE SCALE GENOMIC DNA]</scope>
    <source>
        <strain evidence="2">JCM 17064</strain>
    </source>
</reference>
<sequence length="369" mass="42890">MRLNKTIACATLLTQLVFGQNNTTTIRNLEPVSEEYTFPEIQTAPKTKIGEKINIFLQLHYLQHLPGVFKKTPFEKVSYNSPENQGGTYLFYGWTKEDTPPNVLSLTMSTEFSGAYIEGYETHENYDLRTGNYLLVTDIIRPEKHTLLAQQVNTMVKKEITAFLSETKKNLAEIDSISQRELFDRYQEQIELYENCLSDYTEYQLGDFDYYFTKNQLHLLRGRCSSHVNRAVDDLYQFDLPFSYADLLPLLSDYGKNVLYDTPIKNYNSAQPIGKMFKGKIGNNAVTFVLPNINYDNSLTITYWYDKYKKPIECHGTFKDNHFYFREQSADDFSGLIGVIEAKWENGTIKGVWINHKTKKEYPIVLMTY</sequence>
<dbReference type="Proteomes" id="UP001500968">
    <property type="component" value="Unassembled WGS sequence"/>
</dbReference>
<evidence type="ECO:0000313" key="1">
    <source>
        <dbReference type="EMBL" id="GAA4027752.1"/>
    </source>
</evidence>
<accession>A0ABP7TLE2</accession>
<gene>
    <name evidence="1" type="ORF">GCM10022386_09080</name>
</gene>
<keyword evidence="2" id="KW-1185">Reference proteome</keyword>
<name>A0ABP7TLE2_9FLAO</name>
<evidence type="ECO:0000313" key="2">
    <source>
        <dbReference type="Proteomes" id="UP001500968"/>
    </source>
</evidence>